<name>A0AAD6Y6R4_9AGAR</name>
<evidence type="ECO:0000313" key="3">
    <source>
        <dbReference type="Proteomes" id="UP001219525"/>
    </source>
</evidence>
<protein>
    <submittedName>
        <fullName evidence="2">Uncharacterized protein</fullName>
    </submittedName>
</protein>
<feature type="region of interest" description="Disordered" evidence="1">
    <location>
        <begin position="15"/>
        <end position="39"/>
    </location>
</feature>
<dbReference type="AlphaFoldDB" id="A0AAD6Y6R4"/>
<keyword evidence="3" id="KW-1185">Reference proteome</keyword>
<reference evidence="2" key="1">
    <citation type="submission" date="2023-03" db="EMBL/GenBank/DDBJ databases">
        <title>Massive genome expansion in bonnet fungi (Mycena s.s.) driven by repeated elements and novel gene families across ecological guilds.</title>
        <authorList>
            <consortium name="Lawrence Berkeley National Laboratory"/>
            <person name="Harder C.B."/>
            <person name="Miyauchi S."/>
            <person name="Viragh M."/>
            <person name="Kuo A."/>
            <person name="Thoen E."/>
            <person name="Andreopoulos B."/>
            <person name="Lu D."/>
            <person name="Skrede I."/>
            <person name="Drula E."/>
            <person name="Henrissat B."/>
            <person name="Morin E."/>
            <person name="Kohler A."/>
            <person name="Barry K."/>
            <person name="LaButti K."/>
            <person name="Morin E."/>
            <person name="Salamov A."/>
            <person name="Lipzen A."/>
            <person name="Mereny Z."/>
            <person name="Hegedus B."/>
            <person name="Baldrian P."/>
            <person name="Stursova M."/>
            <person name="Weitz H."/>
            <person name="Taylor A."/>
            <person name="Grigoriev I.V."/>
            <person name="Nagy L.G."/>
            <person name="Martin F."/>
            <person name="Kauserud H."/>
        </authorList>
    </citation>
    <scope>NUCLEOTIDE SEQUENCE</scope>
    <source>
        <strain evidence="2">9144</strain>
    </source>
</reference>
<dbReference type="EMBL" id="JARJCW010000055">
    <property type="protein sequence ID" value="KAJ7202331.1"/>
    <property type="molecule type" value="Genomic_DNA"/>
</dbReference>
<evidence type="ECO:0000313" key="2">
    <source>
        <dbReference type="EMBL" id="KAJ7202331.1"/>
    </source>
</evidence>
<organism evidence="2 3">
    <name type="scientific">Mycena pura</name>
    <dbReference type="NCBI Taxonomy" id="153505"/>
    <lineage>
        <taxon>Eukaryota</taxon>
        <taxon>Fungi</taxon>
        <taxon>Dikarya</taxon>
        <taxon>Basidiomycota</taxon>
        <taxon>Agaricomycotina</taxon>
        <taxon>Agaricomycetes</taxon>
        <taxon>Agaricomycetidae</taxon>
        <taxon>Agaricales</taxon>
        <taxon>Marasmiineae</taxon>
        <taxon>Mycenaceae</taxon>
        <taxon>Mycena</taxon>
    </lineage>
</organism>
<dbReference type="Proteomes" id="UP001219525">
    <property type="component" value="Unassembled WGS sequence"/>
</dbReference>
<gene>
    <name evidence="2" type="ORF">GGX14DRAFT_399492</name>
</gene>
<accession>A0AAD6Y6R4</accession>
<comment type="caution">
    <text evidence="2">The sequence shown here is derived from an EMBL/GenBank/DDBJ whole genome shotgun (WGS) entry which is preliminary data.</text>
</comment>
<proteinExistence type="predicted"/>
<sequence>MPSAAYVAVGLTGINGNPTEARVRKPSARRDKNNYRGRSPGDQWWISIQRVRYEKGRLVRRNRKQPEDARSDSPRLPFGCRKFSAVTGGLRAASAIYRPDWDFRRHKEDLTNFFKSHTSDWQLPKGDFRQYGHGDGLRFLKFGAWR</sequence>
<evidence type="ECO:0000256" key="1">
    <source>
        <dbReference type="SAM" id="MobiDB-lite"/>
    </source>
</evidence>